<dbReference type="Gene3D" id="3.30.1330.30">
    <property type="match status" value="1"/>
</dbReference>
<dbReference type="EMBL" id="HBUF01350010">
    <property type="protein sequence ID" value="CAG6712973.1"/>
    <property type="molecule type" value="Transcribed_RNA"/>
</dbReference>
<dbReference type="InterPro" id="IPR029064">
    <property type="entry name" value="Ribosomal_eL30-like_sf"/>
</dbReference>
<organism evidence="2">
    <name type="scientific">Cacopsylla melanoneura</name>
    <dbReference type="NCBI Taxonomy" id="428564"/>
    <lineage>
        <taxon>Eukaryota</taxon>
        <taxon>Metazoa</taxon>
        <taxon>Ecdysozoa</taxon>
        <taxon>Arthropoda</taxon>
        <taxon>Hexapoda</taxon>
        <taxon>Insecta</taxon>
        <taxon>Pterygota</taxon>
        <taxon>Neoptera</taxon>
        <taxon>Paraneoptera</taxon>
        <taxon>Hemiptera</taxon>
        <taxon>Sternorrhyncha</taxon>
        <taxon>Psylloidea</taxon>
        <taxon>Psyllidae</taxon>
        <taxon>Psyllinae</taxon>
        <taxon>Cacopsylla</taxon>
    </lineage>
</organism>
<accession>A0A8D8UVN5</accession>
<keyword evidence="2" id="KW-0687">Ribonucleoprotein</keyword>
<keyword evidence="1" id="KW-0812">Transmembrane</keyword>
<proteinExistence type="predicted"/>
<dbReference type="SUPFAM" id="SSF55315">
    <property type="entry name" value="L30e-like"/>
    <property type="match status" value="1"/>
</dbReference>
<name>A0A8D8UVN5_9HEMI</name>
<feature type="transmembrane region" description="Helical" evidence="1">
    <location>
        <begin position="63"/>
        <end position="82"/>
    </location>
</feature>
<dbReference type="GO" id="GO:0005840">
    <property type="term" value="C:ribosome"/>
    <property type="evidence" value="ECO:0007669"/>
    <property type="project" value="UniProtKB-KW"/>
</dbReference>
<reference evidence="2" key="1">
    <citation type="submission" date="2021-05" db="EMBL/GenBank/DDBJ databases">
        <authorList>
            <person name="Alioto T."/>
            <person name="Alioto T."/>
            <person name="Gomez Garrido J."/>
        </authorList>
    </citation>
    <scope>NUCLEOTIDE SEQUENCE</scope>
</reference>
<dbReference type="AlphaFoldDB" id="A0A8D8UVN5"/>
<evidence type="ECO:0000256" key="1">
    <source>
        <dbReference type="SAM" id="Phobius"/>
    </source>
</evidence>
<keyword evidence="1" id="KW-0472">Membrane</keyword>
<protein>
    <submittedName>
        <fullName evidence="2">60S ribosomal protein L7a</fullName>
    </submittedName>
</protein>
<sequence length="105" mass="12130">MARDFDPGYAPLPVDARQPNLCAYILLLNFYHCAYAIYSCKFTPLLQFPLESLPLCLHFSPKFLLVLTILSFFLNIELVLFLPSLCRKMGIPYCIIKGKARLVWR</sequence>
<keyword evidence="2" id="KW-0689">Ribosomal protein</keyword>
<evidence type="ECO:0000313" key="2">
    <source>
        <dbReference type="EMBL" id="CAG6712973.1"/>
    </source>
</evidence>
<feature type="transmembrane region" description="Helical" evidence="1">
    <location>
        <begin position="21"/>
        <end position="38"/>
    </location>
</feature>
<keyword evidence="1" id="KW-1133">Transmembrane helix</keyword>